<keyword evidence="4" id="KW-0723">Serine/threonine-protein kinase</keyword>
<evidence type="ECO:0000313" key="13">
    <source>
        <dbReference type="EMBL" id="KIP08408.1"/>
    </source>
</evidence>
<feature type="compositionally biased region" description="Low complexity" evidence="11">
    <location>
        <begin position="166"/>
        <end position="182"/>
    </location>
</feature>
<dbReference type="GO" id="GO:0005524">
    <property type="term" value="F:ATP binding"/>
    <property type="evidence" value="ECO:0007669"/>
    <property type="project" value="UniProtKB-UniRule"/>
</dbReference>
<dbReference type="PROSITE" id="PS50011">
    <property type="entry name" value="PROTEIN_KINASE_DOM"/>
    <property type="match status" value="1"/>
</dbReference>
<evidence type="ECO:0000256" key="7">
    <source>
        <dbReference type="ARBA" id="ARBA00022741"/>
    </source>
</evidence>
<dbReference type="SUPFAM" id="SSF56112">
    <property type="entry name" value="Protein kinase-like (PK-like)"/>
    <property type="match status" value="1"/>
</dbReference>
<keyword evidence="3" id="KW-0963">Cytoplasm</keyword>
<keyword evidence="9 10" id="KW-0067">ATP-binding</keyword>
<dbReference type="PROSITE" id="PS00108">
    <property type="entry name" value="PROTEIN_KINASE_ST"/>
    <property type="match status" value="1"/>
</dbReference>
<keyword evidence="14" id="KW-1185">Reference proteome</keyword>
<protein>
    <recommendedName>
        <fullName evidence="12">Protein kinase domain-containing protein</fullName>
    </recommendedName>
</protein>
<feature type="compositionally biased region" description="Polar residues" evidence="11">
    <location>
        <begin position="958"/>
        <end position="976"/>
    </location>
</feature>
<accession>A0A0C3PNL1</accession>
<gene>
    <name evidence="13" type="ORF">PHLGIDRAFT_12623</name>
</gene>
<feature type="region of interest" description="Disordered" evidence="11">
    <location>
        <begin position="166"/>
        <end position="406"/>
    </location>
</feature>
<evidence type="ECO:0000256" key="9">
    <source>
        <dbReference type="ARBA" id="ARBA00022840"/>
    </source>
</evidence>
<dbReference type="Proteomes" id="UP000053257">
    <property type="component" value="Unassembled WGS sequence"/>
</dbReference>
<dbReference type="PROSITE" id="PS00107">
    <property type="entry name" value="PROTEIN_KINASE_ATP"/>
    <property type="match status" value="1"/>
</dbReference>
<feature type="compositionally biased region" description="Polar residues" evidence="11">
    <location>
        <begin position="929"/>
        <end position="950"/>
    </location>
</feature>
<dbReference type="FunFam" id="3.30.200.20:FF:000087">
    <property type="entry name" value="Dual specificity tyrosine-phosphorylation-regulated kinase 1A"/>
    <property type="match status" value="1"/>
</dbReference>
<comment type="subcellular location">
    <subcellularLocation>
        <location evidence="1">Cytoplasm</location>
    </subcellularLocation>
</comment>
<feature type="binding site" evidence="10">
    <location>
        <position position="508"/>
    </location>
    <ligand>
        <name>ATP</name>
        <dbReference type="ChEBI" id="CHEBI:30616"/>
    </ligand>
</feature>
<dbReference type="GO" id="GO:0004674">
    <property type="term" value="F:protein serine/threonine kinase activity"/>
    <property type="evidence" value="ECO:0007669"/>
    <property type="project" value="UniProtKB-KW"/>
</dbReference>
<name>A0A0C3PNL1_PHLG1</name>
<reference evidence="13 14" key="1">
    <citation type="journal article" date="2014" name="PLoS Genet.">
        <title>Analysis of the Phlebiopsis gigantea genome, transcriptome and secretome provides insight into its pioneer colonization strategies of wood.</title>
        <authorList>
            <person name="Hori C."/>
            <person name="Ishida T."/>
            <person name="Igarashi K."/>
            <person name="Samejima M."/>
            <person name="Suzuki H."/>
            <person name="Master E."/>
            <person name="Ferreira P."/>
            <person name="Ruiz-Duenas F.J."/>
            <person name="Held B."/>
            <person name="Canessa P."/>
            <person name="Larrondo L.F."/>
            <person name="Schmoll M."/>
            <person name="Druzhinina I.S."/>
            <person name="Kubicek C.P."/>
            <person name="Gaskell J.A."/>
            <person name="Kersten P."/>
            <person name="St John F."/>
            <person name="Glasner J."/>
            <person name="Sabat G."/>
            <person name="Splinter BonDurant S."/>
            <person name="Syed K."/>
            <person name="Yadav J."/>
            <person name="Mgbeahuruike A.C."/>
            <person name="Kovalchuk A."/>
            <person name="Asiegbu F.O."/>
            <person name="Lackner G."/>
            <person name="Hoffmeister D."/>
            <person name="Rencoret J."/>
            <person name="Gutierrez A."/>
            <person name="Sun H."/>
            <person name="Lindquist E."/>
            <person name="Barry K."/>
            <person name="Riley R."/>
            <person name="Grigoriev I.V."/>
            <person name="Henrissat B."/>
            <person name="Kues U."/>
            <person name="Berka R.M."/>
            <person name="Martinez A.T."/>
            <person name="Covert S.F."/>
            <person name="Blanchette R.A."/>
            <person name="Cullen D."/>
        </authorList>
    </citation>
    <scope>NUCLEOTIDE SEQUENCE [LARGE SCALE GENOMIC DNA]</scope>
    <source>
        <strain evidence="13 14">11061_1 CR5-6</strain>
    </source>
</reference>
<evidence type="ECO:0000256" key="2">
    <source>
        <dbReference type="ARBA" id="ARBA00008867"/>
    </source>
</evidence>
<proteinExistence type="inferred from homology"/>
<feature type="compositionally biased region" description="Polar residues" evidence="11">
    <location>
        <begin position="88"/>
        <end position="106"/>
    </location>
</feature>
<dbReference type="HOGENOM" id="CLU_000288_88_0_1"/>
<dbReference type="STRING" id="745531.A0A0C3PNL1"/>
<dbReference type="InterPro" id="IPR000719">
    <property type="entry name" value="Prot_kinase_dom"/>
</dbReference>
<evidence type="ECO:0000256" key="10">
    <source>
        <dbReference type="PROSITE-ProRule" id="PRU10141"/>
    </source>
</evidence>
<evidence type="ECO:0000256" key="6">
    <source>
        <dbReference type="ARBA" id="ARBA00022679"/>
    </source>
</evidence>
<feature type="compositionally biased region" description="Polar residues" evidence="11">
    <location>
        <begin position="297"/>
        <end position="313"/>
    </location>
</feature>
<keyword evidence="5" id="KW-0597">Phosphoprotein</keyword>
<feature type="compositionally biased region" description="Low complexity" evidence="11">
    <location>
        <begin position="1193"/>
        <end position="1203"/>
    </location>
</feature>
<dbReference type="EMBL" id="KN840480">
    <property type="protein sequence ID" value="KIP08408.1"/>
    <property type="molecule type" value="Genomic_DNA"/>
</dbReference>
<dbReference type="InterPro" id="IPR017441">
    <property type="entry name" value="Protein_kinase_ATP_BS"/>
</dbReference>
<evidence type="ECO:0000256" key="4">
    <source>
        <dbReference type="ARBA" id="ARBA00022527"/>
    </source>
</evidence>
<dbReference type="AlphaFoldDB" id="A0A0C3PNL1"/>
<evidence type="ECO:0000256" key="8">
    <source>
        <dbReference type="ARBA" id="ARBA00022777"/>
    </source>
</evidence>
<feature type="region of interest" description="Disordered" evidence="11">
    <location>
        <begin position="900"/>
        <end position="976"/>
    </location>
</feature>
<evidence type="ECO:0000313" key="14">
    <source>
        <dbReference type="Proteomes" id="UP000053257"/>
    </source>
</evidence>
<dbReference type="OrthoDB" id="9332038at2759"/>
<comment type="similarity">
    <text evidence="2">Belongs to the protein kinase superfamily. CMGC Ser/Thr protein kinase family. MNB/DYRK subfamily.</text>
</comment>
<dbReference type="FunFam" id="1.10.510.10:FF:000380">
    <property type="entry name" value="Serine/threonine-protein kinase ppk15"/>
    <property type="match status" value="1"/>
</dbReference>
<feature type="compositionally biased region" description="Polar residues" evidence="11">
    <location>
        <begin position="250"/>
        <end position="272"/>
    </location>
</feature>
<dbReference type="Gene3D" id="1.10.510.10">
    <property type="entry name" value="Transferase(Phosphotransferase) domain 1"/>
    <property type="match status" value="1"/>
</dbReference>
<feature type="compositionally biased region" description="Polar residues" evidence="11">
    <location>
        <begin position="1215"/>
        <end position="1228"/>
    </location>
</feature>
<evidence type="ECO:0000256" key="11">
    <source>
        <dbReference type="SAM" id="MobiDB-lite"/>
    </source>
</evidence>
<feature type="compositionally biased region" description="Polar residues" evidence="11">
    <location>
        <begin position="55"/>
        <end position="74"/>
    </location>
</feature>
<keyword evidence="6" id="KW-0808">Transferase</keyword>
<dbReference type="InterPro" id="IPR008271">
    <property type="entry name" value="Ser/Thr_kinase_AS"/>
</dbReference>
<organism evidence="13 14">
    <name type="scientific">Phlebiopsis gigantea (strain 11061_1 CR5-6)</name>
    <name type="common">White-rot fungus</name>
    <name type="synonym">Peniophora gigantea</name>
    <dbReference type="NCBI Taxonomy" id="745531"/>
    <lineage>
        <taxon>Eukaryota</taxon>
        <taxon>Fungi</taxon>
        <taxon>Dikarya</taxon>
        <taxon>Basidiomycota</taxon>
        <taxon>Agaricomycotina</taxon>
        <taxon>Agaricomycetes</taxon>
        <taxon>Polyporales</taxon>
        <taxon>Phanerochaetaceae</taxon>
        <taxon>Phlebiopsis</taxon>
    </lineage>
</organism>
<evidence type="ECO:0000256" key="5">
    <source>
        <dbReference type="ARBA" id="ARBA00022553"/>
    </source>
</evidence>
<sequence length="1253" mass="138017">MSEPELLAYMSTNDDFDLPRWHTQQPHDALSSSAQAAQTAAQSSYLYGQGPPPQSGVSSNRLPAIHQSPSTGHSRQPRAAQLMEEDQQYSLNANPYSSGNMLSRSVSMGGAATSRGRRHHLPDDLEGAFNVDGGSAQRQSSHGLPQHVSTSLYPSSVVYQQSPSLGATASSANTSSSGVNVVDPYQDAYFPSSGNHPPKRSQTTHDASTSSRTPRSPHRGANPSHAMLDPYSPQQNQYNPPSSAYPYSPTTESRTFPTQAPYQTHSRTQSQVKAEPMTPPLPPPYRAVKQEDHPMTSAYSPPTTMQPTNTYSPSYHMGATSPTPASQNLAVARQGRSSVSQPPTPLSYHSSQGSGTAHSPYYGQDHQPMAVEPPPKHRPSGIRRVRDQRDLRPYVNPQPSGRRMDTTGAYLSPVRQLTTNIVETFNICNPNFRYESAHNPRRVLTKPSKPAHNDGYDNDDYDYILYVNDWLGTDDGHKYLILDILGQGTFGQVVKCQNMKTHEVVAVKVVKNKPAYFNQSMMEVTILELLNNQCDPHDEHHILRLRDSFIHKNHLCLVFECLSSNLYELIKQNQFQGLSTQLVKVFTAQLLDALTVLKEARLIHCDLKPENILLKSLQTPQIKVIDFGSACHERQTVYTYIQSRFYRSPEVLLGISYTAAIDMWSLGCIAVELFLGLPLFPGTSEYNQITRIVEMLGLPTQYMLDRGKQTGQFFDAVPDHYGGKKYKLKSLEQYSREHNTQEQPGKQYFKATTLPDIIQQAPMPTFKSGSRQQHEIEKEMNNRAAFIDFCQGLLNMDPIQRWSPQQARLHPFITGEKWTKPWQASPLTQPAPAPVASPSAAPDPKRPYGGLVPSQPKGSGAFRDAAAYNQHLAQQQAYTAQQQAATQAAQNVYRNPYLQPNLQQPQQTPSNSSSYGNSQDSAVFPASQPRLTHQSSHGHLSVTTGNSQYASGYAVPSQHMTPSAPSSTYQSGTTTRARSNTINHMMDTVPPALARLQHMNQDVIGGRKALTPVLKRDDAMQEWERRRTGKAAAAQPYPQLEFLQQQAEMAAAQGLVNVNWGYPVQGQGSHRYQHGQPTSNLAHSYTNMPVDDDRREAVMSNVRSAARGDSSTTALYGSSANIIPSPPQAYASNSTTTGNRFAATYAQQTPTSPFDSIDRRPDMAQLYVPMQPDQYGPYNNSGGGAVQGSSGRQVAPPAQAVPPSFYGASAVPTGHQATGVQAQRNPFSQADGLPPTLSTKESRRKSGVDMWST</sequence>
<feature type="region of interest" description="Disordered" evidence="11">
    <location>
        <begin position="1183"/>
        <end position="1253"/>
    </location>
</feature>
<feature type="region of interest" description="Disordered" evidence="11">
    <location>
        <begin position="1"/>
        <end position="149"/>
    </location>
</feature>
<dbReference type="CDD" id="cd14212">
    <property type="entry name" value="PKc_YAK1"/>
    <property type="match status" value="1"/>
</dbReference>
<dbReference type="InterPro" id="IPR011009">
    <property type="entry name" value="Kinase-like_dom_sf"/>
</dbReference>
<dbReference type="InterPro" id="IPR050494">
    <property type="entry name" value="Ser_Thr_dual-spec_kinase"/>
</dbReference>
<dbReference type="Pfam" id="PF00069">
    <property type="entry name" value="Pkinase"/>
    <property type="match status" value="1"/>
</dbReference>
<dbReference type="PANTHER" id="PTHR24058:SF17">
    <property type="entry name" value="HOMEODOMAIN INTERACTING PROTEIN KINASE, ISOFORM D"/>
    <property type="match status" value="1"/>
</dbReference>
<feature type="compositionally biased region" description="Polar residues" evidence="11">
    <location>
        <begin position="192"/>
        <end position="207"/>
    </location>
</feature>
<dbReference type="Gene3D" id="3.30.200.20">
    <property type="entry name" value="Phosphorylase Kinase, domain 1"/>
    <property type="match status" value="1"/>
</dbReference>
<dbReference type="PANTHER" id="PTHR24058">
    <property type="entry name" value="DUAL SPECIFICITY PROTEIN KINASE"/>
    <property type="match status" value="1"/>
</dbReference>
<keyword evidence="8" id="KW-0418">Kinase</keyword>
<feature type="compositionally biased region" description="Low complexity" evidence="11">
    <location>
        <begin position="230"/>
        <end position="249"/>
    </location>
</feature>
<keyword evidence="7 10" id="KW-0547">Nucleotide-binding</keyword>
<dbReference type="GO" id="GO:0005634">
    <property type="term" value="C:nucleus"/>
    <property type="evidence" value="ECO:0007669"/>
    <property type="project" value="TreeGrafter"/>
</dbReference>
<evidence type="ECO:0000259" key="12">
    <source>
        <dbReference type="PROSITE" id="PS50011"/>
    </source>
</evidence>
<feature type="domain" description="Protein kinase" evidence="12">
    <location>
        <begin position="479"/>
        <end position="813"/>
    </location>
</feature>
<dbReference type="SMART" id="SM00220">
    <property type="entry name" value="S_TKc"/>
    <property type="match status" value="1"/>
</dbReference>
<dbReference type="GO" id="GO:0004713">
    <property type="term" value="F:protein tyrosine kinase activity"/>
    <property type="evidence" value="ECO:0007669"/>
    <property type="project" value="TreeGrafter"/>
</dbReference>
<feature type="region of interest" description="Disordered" evidence="11">
    <location>
        <begin position="822"/>
        <end position="861"/>
    </location>
</feature>
<feature type="compositionally biased region" description="Low complexity" evidence="11">
    <location>
        <begin position="900"/>
        <end position="921"/>
    </location>
</feature>
<evidence type="ECO:0000256" key="1">
    <source>
        <dbReference type="ARBA" id="ARBA00004496"/>
    </source>
</evidence>
<evidence type="ECO:0000256" key="3">
    <source>
        <dbReference type="ARBA" id="ARBA00022490"/>
    </source>
</evidence>
<feature type="compositionally biased region" description="Low complexity" evidence="11">
    <location>
        <begin position="31"/>
        <end position="44"/>
    </location>
</feature>
<feature type="compositionally biased region" description="Polar residues" evidence="11">
    <location>
        <begin position="136"/>
        <end position="149"/>
    </location>
</feature>
<dbReference type="GO" id="GO:0005737">
    <property type="term" value="C:cytoplasm"/>
    <property type="evidence" value="ECO:0007669"/>
    <property type="project" value="UniProtKB-SubCell"/>
</dbReference>
<feature type="compositionally biased region" description="Polar residues" evidence="11">
    <location>
        <begin position="320"/>
        <end position="357"/>
    </location>
</feature>